<dbReference type="InterPro" id="IPR050807">
    <property type="entry name" value="TransReg_Diox_bact_type"/>
</dbReference>
<dbReference type="PANTHER" id="PTHR46797">
    <property type="entry name" value="HTH-TYPE TRANSCRIPTIONAL REGULATOR"/>
    <property type="match status" value="1"/>
</dbReference>
<accession>A0A0P9EAJ3</accession>
<dbReference type="CDD" id="cd00093">
    <property type="entry name" value="HTH_XRE"/>
    <property type="match status" value="1"/>
</dbReference>
<dbReference type="EMBL" id="LJCO01000107">
    <property type="protein sequence ID" value="KPV39355.1"/>
    <property type="molecule type" value="Genomic_DNA"/>
</dbReference>
<dbReference type="InterPro" id="IPR010982">
    <property type="entry name" value="Lambda_DNA-bd_dom_sf"/>
</dbReference>
<dbReference type="SUPFAM" id="SSF47413">
    <property type="entry name" value="lambda repressor-like DNA-binding domains"/>
    <property type="match status" value="1"/>
</dbReference>
<dbReference type="SUPFAM" id="SSF47406">
    <property type="entry name" value="SinR repressor dimerisation domain-like"/>
    <property type="match status" value="1"/>
</dbReference>
<keyword evidence="5" id="KW-1185">Reference proteome</keyword>
<dbReference type="InterPro" id="IPR010981">
    <property type="entry name" value="SinR/SinI_dimer_dom"/>
</dbReference>
<dbReference type="AlphaFoldDB" id="A0A0P9EAJ3"/>
<evidence type="ECO:0000313" key="4">
    <source>
        <dbReference type="EMBL" id="KPV39355.1"/>
    </source>
</evidence>
<dbReference type="Proteomes" id="UP000050482">
    <property type="component" value="Unassembled WGS sequence"/>
</dbReference>
<dbReference type="Pfam" id="PF01381">
    <property type="entry name" value="HTH_3"/>
    <property type="match status" value="1"/>
</dbReference>
<dbReference type="PANTHER" id="PTHR46797:SF13">
    <property type="entry name" value="HTH-TYPE TRANSCRIPTIONAL REGULATOR SINR"/>
    <property type="match status" value="1"/>
</dbReference>
<dbReference type="SMART" id="SM00530">
    <property type="entry name" value="HTH_XRE"/>
    <property type="match status" value="1"/>
</dbReference>
<dbReference type="PROSITE" id="PS50943">
    <property type="entry name" value="HTH_CROC1"/>
    <property type="match status" value="1"/>
</dbReference>
<dbReference type="InterPro" id="IPR001387">
    <property type="entry name" value="Cro/C1-type_HTH"/>
</dbReference>
<feature type="domain" description="Sin" evidence="3">
    <location>
        <begin position="67"/>
        <end position="105"/>
    </location>
</feature>
<dbReference type="InterPro" id="IPR036281">
    <property type="entry name" value="SinR/SinI_dimer_dom_sf"/>
</dbReference>
<dbReference type="GO" id="GO:0046983">
    <property type="term" value="F:protein dimerization activity"/>
    <property type="evidence" value="ECO:0007669"/>
    <property type="project" value="InterPro"/>
</dbReference>
<dbReference type="PROSITE" id="PS51500">
    <property type="entry name" value="SIN"/>
    <property type="match status" value="1"/>
</dbReference>
<protein>
    <submittedName>
        <fullName evidence="4">Transcriptional regulator</fullName>
    </submittedName>
</protein>
<dbReference type="GO" id="GO:0003700">
    <property type="term" value="F:DNA-binding transcription factor activity"/>
    <property type="evidence" value="ECO:0007669"/>
    <property type="project" value="TreeGrafter"/>
</dbReference>
<name>A0A0P9EAJ3_9BACL</name>
<feature type="domain" description="HTH cro/C1-type" evidence="2">
    <location>
        <begin position="6"/>
        <end position="61"/>
    </location>
</feature>
<evidence type="ECO:0000313" key="5">
    <source>
        <dbReference type="Proteomes" id="UP000050482"/>
    </source>
</evidence>
<dbReference type="PATRIC" id="fig|471514.4.peg.2131"/>
<evidence type="ECO:0000259" key="3">
    <source>
        <dbReference type="PROSITE" id="PS51500"/>
    </source>
</evidence>
<dbReference type="STRING" id="471514.AN477_22990"/>
<dbReference type="Pfam" id="PF08671">
    <property type="entry name" value="SinI"/>
    <property type="match status" value="1"/>
</dbReference>
<sequence>MIGKRIQQLRLQKRMSLSELAERAGVAKSYLSAIERDIQGNPSISVLEKICGVLGVSMTALIEGDAAELQKQLERLDQDWIGLIRDAMTSGVSKDEFREFLEFQKWRSKREDEDPSSNP</sequence>
<dbReference type="Gene3D" id="1.10.260.40">
    <property type="entry name" value="lambda repressor-like DNA-binding domains"/>
    <property type="match status" value="1"/>
</dbReference>
<keyword evidence="1" id="KW-0238">DNA-binding</keyword>
<evidence type="ECO:0000256" key="1">
    <source>
        <dbReference type="ARBA" id="ARBA00023125"/>
    </source>
</evidence>
<organism evidence="4 5">
    <name type="scientific">Alicyclobacillus ferrooxydans</name>
    <dbReference type="NCBI Taxonomy" id="471514"/>
    <lineage>
        <taxon>Bacteria</taxon>
        <taxon>Bacillati</taxon>
        <taxon>Bacillota</taxon>
        <taxon>Bacilli</taxon>
        <taxon>Bacillales</taxon>
        <taxon>Alicyclobacillaceae</taxon>
        <taxon>Alicyclobacillus</taxon>
    </lineage>
</organism>
<comment type="caution">
    <text evidence="4">The sequence shown here is derived from an EMBL/GenBank/DDBJ whole genome shotgun (WGS) entry which is preliminary data.</text>
</comment>
<evidence type="ECO:0000259" key="2">
    <source>
        <dbReference type="PROSITE" id="PS50943"/>
    </source>
</evidence>
<dbReference type="RefSeq" id="WP_054971516.1">
    <property type="nucleotide sequence ID" value="NZ_LJCO01000107.1"/>
</dbReference>
<reference evidence="4 5" key="1">
    <citation type="submission" date="2015-09" db="EMBL/GenBank/DDBJ databases">
        <title>Draft genome sequence of Alicyclobacillus ferrooxydans DSM 22381.</title>
        <authorList>
            <person name="Hemp J."/>
        </authorList>
    </citation>
    <scope>NUCLEOTIDE SEQUENCE [LARGE SCALE GENOMIC DNA]</scope>
    <source>
        <strain evidence="4 5">TC-34</strain>
    </source>
</reference>
<proteinExistence type="predicted"/>
<dbReference type="GO" id="GO:0005829">
    <property type="term" value="C:cytosol"/>
    <property type="evidence" value="ECO:0007669"/>
    <property type="project" value="TreeGrafter"/>
</dbReference>
<dbReference type="OrthoDB" id="1859224at2"/>
<gene>
    <name evidence="4" type="ORF">AN477_22990</name>
</gene>
<dbReference type="GO" id="GO:0003677">
    <property type="term" value="F:DNA binding"/>
    <property type="evidence" value="ECO:0007669"/>
    <property type="project" value="UniProtKB-KW"/>
</dbReference>